<evidence type="ECO:0000256" key="1">
    <source>
        <dbReference type="ARBA" id="ARBA00022741"/>
    </source>
</evidence>
<evidence type="ECO:0000313" key="6">
    <source>
        <dbReference type="EMBL" id="GAJ16435.1"/>
    </source>
</evidence>
<comment type="caution">
    <text evidence="6">The sequence shown here is derived from an EMBL/GenBank/DDBJ whole genome shotgun (WGS) entry which is preliminary data.</text>
</comment>
<dbReference type="AlphaFoldDB" id="X1VXI8"/>
<evidence type="ECO:0000259" key="5">
    <source>
        <dbReference type="Pfam" id="PF00580"/>
    </source>
</evidence>
<name>X1VXI8_9ZZZZ</name>
<protein>
    <recommendedName>
        <fullName evidence="5">UvrD-like helicase ATP-binding domain-containing protein</fullName>
    </recommendedName>
</protein>
<dbReference type="EMBL" id="BARW01041413">
    <property type="protein sequence ID" value="GAJ16435.1"/>
    <property type="molecule type" value="Genomic_DNA"/>
</dbReference>
<organism evidence="6">
    <name type="scientific">marine sediment metagenome</name>
    <dbReference type="NCBI Taxonomy" id="412755"/>
    <lineage>
        <taxon>unclassified sequences</taxon>
        <taxon>metagenomes</taxon>
        <taxon>ecological metagenomes</taxon>
    </lineage>
</organism>
<proteinExistence type="predicted"/>
<gene>
    <name evidence="6" type="ORF">S12H4_62027</name>
</gene>
<dbReference type="InterPro" id="IPR027417">
    <property type="entry name" value="P-loop_NTPase"/>
</dbReference>
<dbReference type="InterPro" id="IPR014016">
    <property type="entry name" value="UvrD-like_ATP-bd"/>
</dbReference>
<reference evidence="6" key="1">
    <citation type="journal article" date="2014" name="Front. Microbiol.">
        <title>High frequency of phylogenetically diverse reductive dehalogenase-homologous genes in deep subseafloor sedimentary metagenomes.</title>
        <authorList>
            <person name="Kawai M."/>
            <person name="Futagami T."/>
            <person name="Toyoda A."/>
            <person name="Takaki Y."/>
            <person name="Nishi S."/>
            <person name="Hori S."/>
            <person name="Arai W."/>
            <person name="Tsubouchi T."/>
            <person name="Morono Y."/>
            <person name="Uchiyama I."/>
            <person name="Ito T."/>
            <person name="Fujiyama A."/>
            <person name="Inagaki F."/>
            <person name="Takami H."/>
        </authorList>
    </citation>
    <scope>NUCLEOTIDE SEQUENCE</scope>
    <source>
        <strain evidence="6">Expedition CK06-06</strain>
    </source>
</reference>
<keyword evidence="1" id="KW-0547">Nucleotide-binding</keyword>
<feature type="domain" description="UvrD-like helicase ATP-binding" evidence="5">
    <location>
        <begin position="8"/>
        <end position="65"/>
    </location>
</feature>
<dbReference type="SUPFAM" id="SSF52540">
    <property type="entry name" value="P-loop containing nucleoside triphosphate hydrolases"/>
    <property type="match status" value="1"/>
</dbReference>
<feature type="non-terminal residue" evidence="6">
    <location>
        <position position="66"/>
    </location>
</feature>
<dbReference type="GO" id="GO:0005524">
    <property type="term" value="F:ATP binding"/>
    <property type="evidence" value="ECO:0007669"/>
    <property type="project" value="UniProtKB-KW"/>
</dbReference>
<dbReference type="Gene3D" id="3.40.50.300">
    <property type="entry name" value="P-loop containing nucleotide triphosphate hydrolases"/>
    <property type="match status" value="1"/>
</dbReference>
<keyword evidence="3" id="KW-0347">Helicase</keyword>
<dbReference type="GO" id="GO:0016787">
    <property type="term" value="F:hydrolase activity"/>
    <property type="evidence" value="ECO:0007669"/>
    <property type="project" value="UniProtKB-KW"/>
</dbReference>
<keyword evidence="2" id="KW-0378">Hydrolase</keyword>
<keyword evidence="4" id="KW-0067">ATP-binding</keyword>
<evidence type="ECO:0000256" key="2">
    <source>
        <dbReference type="ARBA" id="ARBA00022801"/>
    </source>
</evidence>
<evidence type="ECO:0000256" key="3">
    <source>
        <dbReference type="ARBA" id="ARBA00022806"/>
    </source>
</evidence>
<dbReference type="GO" id="GO:0004386">
    <property type="term" value="F:helicase activity"/>
    <property type="evidence" value="ECO:0007669"/>
    <property type="project" value="UniProtKB-KW"/>
</dbReference>
<evidence type="ECO:0000256" key="4">
    <source>
        <dbReference type="ARBA" id="ARBA00022840"/>
    </source>
</evidence>
<accession>X1VXI8</accession>
<sequence>MSRIDYDQIVTHLDSPTLVLAGPGAGKTYLLADRVKRLLDLGTDENQITLLAFGRDARQNMRNRLL</sequence>
<dbReference type="Pfam" id="PF00580">
    <property type="entry name" value="UvrD-helicase"/>
    <property type="match status" value="1"/>
</dbReference>